<gene>
    <name evidence="6" type="ORF">HK439_13425</name>
</gene>
<comment type="caution">
    <text evidence="6">The sequence shown here is derived from an EMBL/GenBank/DDBJ whole genome shotgun (WGS) entry which is preliminary data.</text>
</comment>
<accession>A0A926P0P9</accession>
<proteinExistence type="predicted"/>
<keyword evidence="2 3" id="KW-0802">TPR repeat</keyword>
<dbReference type="SMART" id="SM00028">
    <property type="entry name" value="TPR"/>
    <property type="match status" value="3"/>
</dbReference>
<evidence type="ECO:0000313" key="6">
    <source>
        <dbReference type="EMBL" id="MBD1547263.1"/>
    </source>
</evidence>
<feature type="repeat" description="TPR" evidence="3">
    <location>
        <begin position="133"/>
        <end position="166"/>
    </location>
</feature>
<evidence type="ECO:0000256" key="1">
    <source>
        <dbReference type="ARBA" id="ARBA00022737"/>
    </source>
</evidence>
<dbReference type="Gene3D" id="1.25.40.10">
    <property type="entry name" value="Tetratricopeptide repeat domain"/>
    <property type="match status" value="1"/>
</dbReference>
<dbReference type="InterPro" id="IPR050498">
    <property type="entry name" value="Ycf3"/>
</dbReference>
<dbReference type="PANTHER" id="PTHR44858">
    <property type="entry name" value="TETRATRICOPEPTIDE REPEAT PROTEIN 6"/>
    <property type="match status" value="1"/>
</dbReference>
<evidence type="ECO:0000256" key="4">
    <source>
        <dbReference type="SAM" id="MobiDB-lite"/>
    </source>
</evidence>
<protein>
    <submittedName>
        <fullName evidence="6">Tetratricopeptide repeat protein</fullName>
    </submittedName>
</protein>
<dbReference type="Proteomes" id="UP000598467">
    <property type="component" value="Unassembled WGS sequence"/>
</dbReference>
<name>A0A926P0P9_9HYPH</name>
<dbReference type="SUPFAM" id="SSF48452">
    <property type="entry name" value="TPR-like"/>
    <property type="match status" value="1"/>
</dbReference>
<dbReference type="InterPro" id="IPR019734">
    <property type="entry name" value="TPR_rpt"/>
</dbReference>
<evidence type="ECO:0000256" key="5">
    <source>
        <dbReference type="SAM" id="SignalP"/>
    </source>
</evidence>
<evidence type="ECO:0000256" key="3">
    <source>
        <dbReference type="PROSITE-ProRule" id="PRU00339"/>
    </source>
</evidence>
<dbReference type="EMBL" id="JABFCZ010000014">
    <property type="protein sequence ID" value="MBD1547263.1"/>
    <property type="molecule type" value="Genomic_DNA"/>
</dbReference>
<dbReference type="Pfam" id="PF13432">
    <property type="entry name" value="TPR_16"/>
    <property type="match status" value="1"/>
</dbReference>
<reference evidence="6" key="1">
    <citation type="submission" date="2020-05" db="EMBL/GenBank/DDBJ databases">
        <title>Identification of trans-AT polyketide cluster in two marine bacteria, producers of a novel glutaramide-containing polyketide sesbanimide D and analogs.</title>
        <authorList>
            <person name="Kacar D."/>
            <person name="Rodriguez P."/>
            <person name="Canedo L."/>
            <person name="Gonzalez E."/>
            <person name="Galan B."/>
            <person name="De La Calle F."/>
            <person name="Garcia J.L."/>
        </authorList>
    </citation>
    <scope>NUCLEOTIDE SEQUENCE</scope>
    <source>
        <strain evidence="6">PHM038</strain>
    </source>
</reference>
<evidence type="ECO:0000313" key="7">
    <source>
        <dbReference type="Proteomes" id="UP000598467"/>
    </source>
</evidence>
<dbReference type="PANTHER" id="PTHR44858:SF1">
    <property type="entry name" value="UDP-N-ACETYLGLUCOSAMINE--PEPTIDE N-ACETYLGLUCOSAMINYLTRANSFERASE SPINDLY-RELATED"/>
    <property type="match status" value="1"/>
</dbReference>
<sequence>MRLFLFVLFLSLAAPASFAQKAPELGPDVDAPSLDDLHSLPESDQDETGGKVVADGRDEDQKAIDELFKKLAAAETPEQALAIGQQIQAKWLDSGSDTVNVLMTRAAAALRGNKYGLALDLLDVVVTLKPDFAEGWNRRATVYYMEQDFGRSLVDIERTLALEPRHWGALSGLGIIQRRLGEDDKALATFRRALEINPGLKNAKEAVEDLEKAAEGEAI</sequence>
<dbReference type="InterPro" id="IPR011990">
    <property type="entry name" value="TPR-like_helical_dom_sf"/>
</dbReference>
<keyword evidence="5" id="KW-0732">Signal</keyword>
<dbReference type="RefSeq" id="WP_190292025.1">
    <property type="nucleotide sequence ID" value="NZ_JABFCZ010000014.1"/>
</dbReference>
<feature type="region of interest" description="Disordered" evidence="4">
    <location>
        <begin position="29"/>
        <end position="53"/>
    </location>
</feature>
<feature type="chain" id="PRO_5036979030" evidence="5">
    <location>
        <begin position="20"/>
        <end position="219"/>
    </location>
</feature>
<evidence type="ECO:0000256" key="2">
    <source>
        <dbReference type="ARBA" id="ARBA00022803"/>
    </source>
</evidence>
<keyword evidence="1" id="KW-0677">Repeat</keyword>
<feature type="signal peptide" evidence="5">
    <location>
        <begin position="1"/>
        <end position="19"/>
    </location>
</feature>
<dbReference type="AlphaFoldDB" id="A0A926P0P9"/>
<organism evidence="6 7">
    <name type="scientific">Roseibium aggregatum</name>
    <dbReference type="NCBI Taxonomy" id="187304"/>
    <lineage>
        <taxon>Bacteria</taxon>
        <taxon>Pseudomonadati</taxon>
        <taxon>Pseudomonadota</taxon>
        <taxon>Alphaproteobacteria</taxon>
        <taxon>Hyphomicrobiales</taxon>
        <taxon>Stappiaceae</taxon>
        <taxon>Roseibium</taxon>
    </lineage>
</organism>
<feature type="repeat" description="TPR" evidence="3">
    <location>
        <begin position="167"/>
        <end position="200"/>
    </location>
</feature>
<dbReference type="PROSITE" id="PS50005">
    <property type="entry name" value="TPR"/>
    <property type="match status" value="2"/>
</dbReference>